<dbReference type="SUPFAM" id="SSF46785">
    <property type="entry name" value="Winged helix' DNA-binding domain"/>
    <property type="match status" value="1"/>
</dbReference>
<dbReference type="SMART" id="SM00345">
    <property type="entry name" value="HTH_GNTR"/>
    <property type="match status" value="1"/>
</dbReference>
<organism evidence="4 5">
    <name type="scientific">Piscinibacter gummiphilus</name>
    <dbReference type="NCBI Taxonomy" id="946333"/>
    <lineage>
        <taxon>Bacteria</taxon>
        <taxon>Pseudomonadati</taxon>
        <taxon>Pseudomonadota</taxon>
        <taxon>Betaproteobacteria</taxon>
        <taxon>Burkholderiales</taxon>
        <taxon>Sphaerotilaceae</taxon>
        <taxon>Piscinibacter</taxon>
    </lineage>
</organism>
<dbReference type="OrthoDB" id="1040417at2"/>
<dbReference type="GO" id="GO:0003677">
    <property type="term" value="F:DNA binding"/>
    <property type="evidence" value="ECO:0007669"/>
    <property type="project" value="UniProtKB-KW"/>
</dbReference>
<evidence type="ECO:0000313" key="5">
    <source>
        <dbReference type="Proteomes" id="UP000193427"/>
    </source>
</evidence>
<evidence type="ECO:0000313" key="4">
    <source>
        <dbReference type="EMBL" id="ARN20049.1"/>
    </source>
</evidence>
<dbReference type="Proteomes" id="UP000193427">
    <property type="component" value="Chromosome"/>
</dbReference>
<dbReference type="InterPro" id="IPR036388">
    <property type="entry name" value="WH-like_DNA-bd_sf"/>
</dbReference>
<dbReference type="InterPro" id="IPR036390">
    <property type="entry name" value="WH_DNA-bd_sf"/>
</dbReference>
<reference evidence="4 5" key="1">
    <citation type="submission" date="2016-04" db="EMBL/GenBank/DDBJ databases">
        <title>Complete genome sequence of natural rubber-degrading, novel Gram-negative bacterium, Rhizobacter gummiphilus strain NS21.</title>
        <authorList>
            <person name="Tabata M."/>
            <person name="Kasai D."/>
            <person name="Fukuda M."/>
        </authorList>
    </citation>
    <scope>NUCLEOTIDE SEQUENCE [LARGE SCALE GENOMIC DNA]</scope>
    <source>
        <strain evidence="4 5">NS21</strain>
    </source>
</reference>
<dbReference type="Pfam" id="PF07729">
    <property type="entry name" value="FCD"/>
    <property type="match status" value="1"/>
</dbReference>
<dbReference type="PANTHER" id="PTHR43537">
    <property type="entry name" value="TRANSCRIPTIONAL REGULATOR, GNTR FAMILY"/>
    <property type="match status" value="1"/>
</dbReference>
<keyword evidence="3" id="KW-0804">Transcription</keyword>
<dbReference type="RefSeq" id="WP_085750317.1">
    <property type="nucleotide sequence ID" value="NZ_BSPR01000008.1"/>
</dbReference>
<keyword evidence="2" id="KW-0238">DNA-binding</keyword>
<dbReference type="Pfam" id="PF00392">
    <property type="entry name" value="GntR"/>
    <property type="match status" value="1"/>
</dbReference>
<dbReference type="SMART" id="SM00895">
    <property type="entry name" value="FCD"/>
    <property type="match status" value="1"/>
</dbReference>
<sequence length="254" mass="27721">MTLAADPRPLPTPSDAPEGPGSTRRPRTLAHDVVQALTQRIRTGEIRPGDKLPSESEIMQTFGVSRGVVREALSKLQAAQLVVTQHGVGTFALESRHDGWLRVGDASGAGLDDMLSVLELRLCLESESAAMAAVRHTPEQLAEMRRAVDDFAAHLAAPGETVSPDFRFHRAIADATGNPYIADLMRQLGPPVIPRTRGAATQMDPHERALRLQRVVAEHEQIHDAIARRDADSARAAMRIHLVNSRERQRRSAG</sequence>
<keyword evidence="1" id="KW-0805">Transcription regulation</keyword>
<dbReference type="InterPro" id="IPR000524">
    <property type="entry name" value="Tscrpt_reg_HTH_GntR"/>
</dbReference>
<dbReference type="InterPro" id="IPR011711">
    <property type="entry name" value="GntR_C"/>
</dbReference>
<accession>A0A1W6L6U2</accession>
<dbReference type="PRINTS" id="PR00035">
    <property type="entry name" value="HTHGNTR"/>
</dbReference>
<dbReference type="EMBL" id="CP015118">
    <property type="protein sequence ID" value="ARN20049.1"/>
    <property type="molecule type" value="Genomic_DNA"/>
</dbReference>
<dbReference type="GO" id="GO:0003700">
    <property type="term" value="F:DNA-binding transcription factor activity"/>
    <property type="evidence" value="ECO:0007669"/>
    <property type="project" value="InterPro"/>
</dbReference>
<dbReference type="STRING" id="946333.A4W93_09065"/>
<keyword evidence="5" id="KW-1185">Reference proteome</keyword>
<name>A0A1W6L6U2_9BURK</name>
<proteinExistence type="predicted"/>
<dbReference type="PROSITE" id="PS50949">
    <property type="entry name" value="HTH_GNTR"/>
    <property type="match status" value="1"/>
</dbReference>
<evidence type="ECO:0000256" key="3">
    <source>
        <dbReference type="ARBA" id="ARBA00023163"/>
    </source>
</evidence>
<dbReference type="SUPFAM" id="SSF48008">
    <property type="entry name" value="GntR ligand-binding domain-like"/>
    <property type="match status" value="1"/>
</dbReference>
<gene>
    <name evidence="4" type="ORF">A4W93_09065</name>
</gene>
<dbReference type="PANTHER" id="PTHR43537:SF5">
    <property type="entry name" value="UXU OPERON TRANSCRIPTIONAL REGULATOR"/>
    <property type="match status" value="1"/>
</dbReference>
<dbReference type="Gene3D" id="1.10.10.10">
    <property type="entry name" value="Winged helix-like DNA-binding domain superfamily/Winged helix DNA-binding domain"/>
    <property type="match status" value="1"/>
</dbReference>
<evidence type="ECO:0000256" key="1">
    <source>
        <dbReference type="ARBA" id="ARBA00023015"/>
    </source>
</evidence>
<protein>
    <submittedName>
        <fullName evidence="4">GntR family transcriptional regulator</fullName>
    </submittedName>
</protein>
<dbReference type="AlphaFoldDB" id="A0A1W6L6U2"/>
<dbReference type="KEGG" id="rgu:A4W93_09065"/>
<dbReference type="CDD" id="cd07377">
    <property type="entry name" value="WHTH_GntR"/>
    <property type="match status" value="1"/>
</dbReference>
<evidence type="ECO:0000256" key="2">
    <source>
        <dbReference type="ARBA" id="ARBA00023125"/>
    </source>
</evidence>
<dbReference type="Gene3D" id="1.20.120.530">
    <property type="entry name" value="GntR ligand-binding domain-like"/>
    <property type="match status" value="1"/>
</dbReference>
<dbReference type="InterPro" id="IPR008920">
    <property type="entry name" value="TF_FadR/GntR_C"/>
</dbReference>